<reference evidence="7 8" key="1">
    <citation type="journal article" date="2014" name="PLoS Genet.">
        <title>Analysis of the Phlebiopsis gigantea genome, transcriptome and secretome provides insight into its pioneer colonization strategies of wood.</title>
        <authorList>
            <person name="Hori C."/>
            <person name="Ishida T."/>
            <person name="Igarashi K."/>
            <person name="Samejima M."/>
            <person name="Suzuki H."/>
            <person name="Master E."/>
            <person name="Ferreira P."/>
            <person name="Ruiz-Duenas F.J."/>
            <person name="Held B."/>
            <person name="Canessa P."/>
            <person name="Larrondo L.F."/>
            <person name="Schmoll M."/>
            <person name="Druzhinina I.S."/>
            <person name="Kubicek C.P."/>
            <person name="Gaskell J.A."/>
            <person name="Kersten P."/>
            <person name="St John F."/>
            <person name="Glasner J."/>
            <person name="Sabat G."/>
            <person name="Splinter BonDurant S."/>
            <person name="Syed K."/>
            <person name="Yadav J."/>
            <person name="Mgbeahuruike A.C."/>
            <person name="Kovalchuk A."/>
            <person name="Asiegbu F.O."/>
            <person name="Lackner G."/>
            <person name="Hoffmeister D."/>
            <person name="Rencoret J."/>
            <person name="Gutierrez A."/>
            <person name="Sun H."/>
            <person name="Lindquist E."/>
            <person name="Barry K."/>
            <person name="Riley R."/>
            <person name="Grigoriev I.V."/>
            <person name="Henrissat B."/>
            <person name="Kues U."/>
            <person name="Berka R.M."/>
            <person name="Martinez A.T."/>
            <person name="Covert S.F."/>
            <person name="Blanchette R.A."/>
            <person name="Cullen D."/>
        </authorList>
    </citation>
    <scope>NUCLEOTIDE SEQUENCE [LARGE SCALE GENOMIC DNA]</scope>
    <source>
        <strain evidence="7 8">11061_1 CR5-6</strain>
    </source>
</reference>
<sequence>MAPKFAAPSAEQIVALSTVVVGIGPGGRVSVVNYKGAVLYEYYVAPTNPVTDYRHGTTGIQAHHLASAGARRFSDVQREVADIIRGKVVVGHSLWLDLSVLGIPHPAVNTRDVGLYQPFRNALQATQLVGLATLTWKLMMRRIQDTGRVCSTENARAALDLYRSHAAEWEAAISDGHWPTFIPPERFSRCYL</sequence>
<name>A0A0C3SFR1_PHLG1</name>
<dbReference type="InterPro" id="IPR047021">
    <property type="entry name" value="REXO1/3/4-like"/>
</dbReference>
<evidence type="ECO:0000256" key="2">
    <source>
        <dbReference type="ARBA" id="ARBA00022722"/>
    </source>
</evidence>
<dbReference type="PANTHER" id="PTHR12801:SF45">
    <property type="entry name" value="RNA EXONUCLEASE 4"/>
    <property type="match status" value="1"/>
</dbReference>
<evidence type="ECO:0000256" key="3">
    <source>
        <dbReference type="ARBA" id="ARBA00022801"/>
    </source>
</evidence>
<feature type="domain" description="Exonuclease" evidence="6">
    <location>
        <begin position="12"/>
        <end position="171"/>
    </location>
</feature>
<dbReference type="STRING" id="745531.A0A0C3SFR1"/>
<dbReference type="Gene3D" id="3.30.420.10">
    <property type="entry name" value="Ribonuclease H-like superfamily/Ribonuclease H"/>
    <property type="match status" value="1"/>
</dbReference>
<evidence type="ECO:0000256" key="1">
    <source>
        <dbReference type="ARBA" id="ARBA00022552"/>
    </source>
</evidence>
<dbReference type="SMART" id="SM00479">
    <property type="entry name" value="EXOIII"/>
    <property type="match status" value="1"/>
</dbReference>
<evidence type="ECO:0000256" key="4">
    <source>
        <dbReference type="ARBA" id="ARBA00022839"/>
    </source>
</evidence>
<comment type="function">
    <text evidence="5">Exoribonuclease involved in ribosome biosynthesis. Involved in the processing of ITS1, the internal transcribed spacer localized between the 18S and 5.8S rRNAs.</text>
</comment>
<keyword evidence="8" id="KW-1185">Reference proteome</keyword>
<dbReference type="AlphaFoldDB" id="A0A0C3SFR1"/>
<proteinExistence type="predicted"/>
<gene>
    <name evidence="7" type="ORF">PHLGIDRAFT_113607</name>
</gene>
<keyword evidence="4" id="KW-0269">Exonuclease</keyword>
<accession>A0A0C3SFR1</accession>
<keyword evidence="2" id="KW-0540">Nuclease</keyword>
<dbReference type="InterPro" id="IPR013520">
    <property type="entry name" value="Ribonucl_H"/>
</dbReference>
<dbReference type="GO" id="GO:0006364">
    <property type="term" value="P:rRNA processing"/>
    <property type="evidence" value="ECO:0007669"/>
    <property type="project" value="UniProtKB-KW"/>
</dbReference>
<evidence type="ECO:0000259" key="6">
    <source>
        <dbReference type="SMART" id="SM00479"/>
    </source>
</evidence>
<evidence type="ECO:0000313" key="8">
    <source>
        <dbReference type="Proteomes" id="UP000053257"/>
    </source>
</evidence>
<dbReference type="InterPro" id="IPR012337">
    <property type="entry name" value="RNaseH-like_sf"/>
</dbReference>
<dbReference type="SUPFAM" id="SSF53098">
    <property type="entry name" value="Ribonuclease H-like"/>
    <property type="match status" value="1"/>
</dbReference>
<dbReference type="HOGENOM" id="CLU_022453_3_0_1"/>
<keyword evidence="1" id="KW-0698">rRNA processing</keyword>
<dbReference type="Proteomes" id="UP000053257">
    <property type="component" value="Unassembled WGS sequence"/>
</dbReference>
<dbReference type="GO" id="GO:0004527">
    <property type="term" value="F:exonuclease activity"/>
    <property type="evidence" value="ECO:0007669"/>
    <property type="project" value="UniProtKB-KW"/>
</dbReference>
<organism evidence="7 8">
    <name type="scientific">Phlebiopsis gigantea (strain 11061_1 CR5-6)</name>
    <name type="common">White-rot fungus</name>
    <name type="synonym">Peniophora gigantea</name>
    <dbReference type="NCBI Taxonomy" id="745531"/>
    <lineage>
        <taxon>Eukaryota</taxon>
        <taxon>Fungi</taxon>
        <taxon>Dikarya</taxon>
        <taxon>Basidiomycota</taxon>
        <taxon>Agaricomycotina</taxon>
        <taxon>Agaricomycetes</taxon>
        <taxon>Polyporales</taxon>
        <taxon>Phanerochaetaceae</taxon>
        <taxon>Phlebiopsis</taxon>
    </lineage>
</organism>
<keyword evidence="3" id="KW-0378">Hydrolase</keyword>
<protein>
    <recommendedName>
        <fullName evidence="6">Exonuclease domain-containing protein</fullName>
    </recommendedName>
</protein>
<evidence type="ECO:0000256" key="5">
    <source>
        <dbReference type="ARBA" id="ARBA00025599"/>
    </source>
</evidence>
<dbReference type="InterPro" id="IPR036397">
    <property type="entry name" value="RNaseH_sf"/>
</dbReference>
<dbReference type="EMBL" id="KN840439">
    <property type="protein sequence ID" value="KIP12525.1"/>
    <property type="molecule type" value="Genomic_DNA"/>
</dbReference>
<dbReference type="GO" id="GO:0003676">
    <property type="term" value="F:nucleic acid binding"/>
    <property type="evidence" value="ECO:0007669"/>
    <property type="project" value="InterPro"/>
</dbReference>
<evidence type="ECO:0000313" key="7">
    <source>
        <dbReference type="EMBL" id="KIP12525.1"/>
    </source>
</evidence>
<dbReference type="PANTHER" id="PTHR12801">
    <property type="entry name" value="RNA EXONUCLEASE REXO1 / RECO3 FAMILY MEMBER-RELATED"/>
    <property type="match status" value="1"/>
</dbReference>
<dbReference type="GO" id="GO:0005634">
    <property type="term" value="C:nucleus"/>
    <property type="evidence" value="ECO:0007669"/>
    <property type="project" value="TreeGrafter"/>
</dbReference>
<dbReference type="OrthoDB" id="8191639at2759"/>